<evidence type="ECO:0000313" key="2">
    <source>
        <dbReference type="Proteomes" id="UP000499080"/>
    </source>
</evidence>
<dbReference type="EMBL" id="BGPR01008739">
    <property type="protein sequence ID" value="GBN35727.1"/>
    <property type="molecule type" value="Genomic_DNA"/>
</dbReference>
<sequence length="99" mass="11062">MAVFQNLVMGGTSFPSAGLFMVVVHWVTTEWNFPAATFYQKKQDFRDGQNHELQYPVISQATIAVLLDPRPEGGPELPAWFPLSCAVVLSWKNCFGLSK</sequence>
<proteinExistence type="predicted"/>
<gene>
    <name evidence="1" type="ORF">AVEN_130427_1</name>
</gene>
<name>A0A4Y2NC52_ARAVE</name>
<comment type="caution">
    <text evidence="1">The sequence shown here is derived from an EMBL/GenBank/DDBJ whole genome shotgun (WGS) entry which is preliminary data.</text>
</comment>
<protein>
    <submittedName>
        <fullName evidence="1">Uncharacterized protein</fullName>
    </submittedName>
</protein>
<dbReference type="Proteomes" id="UP000499080">
    <property type="component" value="Unassembled WGS sequence"/>
</dbReference>
<accession>A0A4Y2NC52</accession>
<reference evidence="1 2" key="1">
    <citation type="journal article" date="2019" name="Sci. Rep.">
        <title>Orb-weaving spider Araneus ventricosus genome elucidates the spidroin gene catalogue.</title>
        <authorList>
            <person name="Kono N."/>
            <person name="Nakamura H."/>
            <person name="Ohtoshi R."/>
            <person name="Moran D.A.P."/>
            <person name="Shinohara A."/>
            <person name="Yoshida Y."/>
            <person name="Fujiwara M."/>
            <person name="Mori M."/>
            <person name="Tomita M."/>
            <person name="Arakawa K."/>
        </authorList>
    </citation>
    <scope>NUCLEOTIDE SEQUENCE [LARGE SCALE GENOMIC DNA]</scope>
</reference>
<organism evidence="1 2">
    <name type="scientific">Araneus ventricosus</name>
    <name type="common">Orbweaver spider</name>
    <name type="synonym">Epeira ventricosa</name>
    <dbReference type="NCBI Taxonomy" id="182803"/>
    <lineage>
        <taxon>Eukaryota</taxon>
        <taxon>Metazoa</taxon>
        <taxon>Ecdysozoa</taxon>
        <taxon>Arthropoda</taxon>
        <taxon>Chelicerata</taxon>
        <taxon>Arachnida</taxon>
        <taxon>Araneae</taxon>
        <taxon>Araneomorphae</taxon>
        <taxon>Entelegynae</taxon>
        <taxon>Araneoidea</taxon>
        <taxon>Araneidae</taxon>
        <taxon>Araneus</taxon>
    </lineage>
</organism>
<evidence type="ECO:0000313" key="1">
    <source>
        <dbReference type="EMBL" id="GBN35727.1"/>
    </source>
</evidence>
<dbReference type="AlphaFoldDB" id="A0A4Y2NC52"/>
<keyword evidence="2" id="KW-1185">Reference proteome</keyword>